<dbReference type="SMART" id="SM00709">
    <property type="entry name" value="Zpr1"/>
    <property type="match status" value="2"/>
</dbReference>
<proteinExistence type="inferred from homology"/>
<dbReference type="OrthoDB" id="308464at2759"/>
<dbReference type="FunFam" id="2.20.25.420:FF:000001">
    <property type="entry name" value="Zinc finger protein ZPR1"/>
    <property type="match status" value="1"/>
</dbReference>
<dbReference type="Pfam" id="PF22794">
    <property type="entry name" value="jr-ZPR1"/>
    <property type="match status" value="3"/>
</dbReference>
<dbReference type="InterPro" id="IPR004457">
    <property type="entry name" value="Znf_ZPR1"/>
</dbReference>
<evidence type="ECO:0000259" key="10">
    <source>
        <dbReference type="SMART" id="SM00709"/>
    </source>
</evidence>
<keyword evidence="4" id="KW-0677">Repeat</keyword>
<feature type="domain" description="Zinc finger ZPR1-type" evidence="10">
    <location>
        <begin position="331"/>
        <end position="501"/>
    </location>
</feature>
<evidence type="ECO:0000256" key="2">
    <source>
        <dbReference type="ARBA" id="ARBA00008354"/>
    </source>
</evidence>
<evidence type="ECO:0000256" key="7">
    <source>
        <dbReference type="ARBA" id="ARBA00023242"/>
    </source>
</evidence>
<feature type="domain" description="Zinc finger ZPR1-type" evidence="10">
    <location>
        <begin position="56"/>
        <end position="246"/>
    </location>
</feature>
<reference evidence="11 12" key="1">
    <citation type="submission" date="2017-03" db="EMBL/GenBank/DDBJ databases">
        <title>Widespread Adenine N6-methylation of Active Genes in Fungi.</title>
        <authorList>
            <consortium name="DOE Joint Genome Institute"/>
            <person name="Mondo S.J."/>
            <person name="Dannebaum R.O."/>
            <person name="Kuo R.C."/>
            <person name="Louie K.B."/>
            <person name="Bewick A.J."/>
            <person name="Labutti K."/>
            <person name="Haridas S."/>
            <person name="Kuo A."/>
            <person name="Salamov A."/>
            <person name="Ahrendt S.R."/>
            <person name="Lau R."/>
            <person name="Bowen B.P."/>
            <person name="Lipzen A."/>
            <person name="Sullivan W."/>
            <person name="Andreopoulos W.B."/>
            <person name="Clum A."/>
            <person name="Lindquist E."/>
            <person name="Daum C."/>
            <person name="Northen T.R."/>
            <person name="Ramamoorthy G."/>
            <person name="Schmitz R.J."/>
            <person name="Gryganskyi A."/>
            <person name="Culley D."/>
            <person name="Magnuson J."/>
            <person name="James T.Y."/>
            <person name="O'Malley M.A."/>
            <person name="Stajich J.E."/>
            <person name="Spatafora J.W."/>
            <person name="Visel A."/>
            <person name="Grigoriev I.V."/>
        </authorList>
    </citation>
    <scope>NUCLEOTIDE SEQUENCE [LARGE SCALE GENOMIC DNA]</scope>
    <source>
        <strain evidence="11 12">NRRL Y-17943</strain>
    </source>
</reference>
<comment type="function">
    <text evidence="8">Acts as a protein folding chaperone for elongation factor 1-alpha.</text>
</comment>
<comment type="caution">
    <text evidence="11">The sequence shown here is derived from an EMBL/GenBank/DDBJ whole genome shotgun (WGS) entry which is preliminary data.</text>
</comment>
<accession>A0A1Y1UF47</accession>
<dbReference type="GO" id="GO:0005634">
    <property type="term" value="C:nucleus"/>
    <property type="evidence" value="ECO:0007669"/>
    <property type="project" value="UniProtKB-SubCell"/>
</dbReference>
<dbReference type="STRING" id="4999.A0A1Y1UF47"/>
<evidence type="ECO:0000256" key="1">
    <source>
        <dbReference type="ARBA" id="ARBA00004123"/>
    </source>
</evidence>
<keyword evidence="7" id="KW-0539">Nucleus</keyword>
<dbReference type="InterPro" id="IPR042452">
    <property type="entry name" value="ZPR1_Znf1/2"/>
</dbReference>
<dbReference type="AlphaFoldDB" id="A0A1Y1UF47"/>
<organism evidence="11 12">
    <name type="scientific">Kockovaella imperatae</name>
    <dbReference type="NCBI Taxonomy" id="4999"/>
    <lineage>
        <taxon>Eukaryota</taxon>
        <taxon>Fungi</taxon>
        <taxon>Dikarya</taxon>
        <taxon>Basidiomycota</taxon>
        <taxon>Agaricomycotina</taxon>
        <taxon>Tremellomycetes</taxon>
        <taxon>Tremellales</taxon>
        <taxon>Cuniculitremaceae</taxon>
        <taxon>Kockovaella</taxon>
    </lineage>
</organism>
<dbReference type="NCBIfam" id="TIGR00310">
    <property type="entry name" value="ZPR1_znf"/>
    <property type="match status" value="2"/>
</dbReference>
<dbReference type="PANTHER" id="PTHR10876:SF0">
    <property type="entry name" value="ZINC FINGER PROTEIN ZPR1"/>
    <property type="match status" value="1"/>
</dbReference>
<comment type="subcellular location">
    <subcellularLocation>
        <location evidence="1">Nucleus</location>
    </subcellularLocation>
</comment>
<evidence type="ECO:0000313" key="11">
    <source>
        <dbReference type="EMBL" id="ORX36680.1"/>
    </source>
</evidence>
<keyword evidence="3" id="KW-0479">Metal-binding</keyword>
<dbReference type="GO" id="GO:0008270">
    <property type="term" value="F:zinc ion binding"/>
    <property type="evidence" value="ECO:0007669"/>
    <property type="project" value="UniProtKB-KW"/>
</dbReference>
<dbReference type="FunFam" id="2.60.120.1040:FF:000001">
    <property type="entry name" value="Zinc finger protein ZPR1"/>
    <property type="match status" value="1"/>
</dbReference>
<dbReference type="Proteomes" id="UP000193218">
    <property type="component" value="Unassembled WGS sequence"/>
</dbReference>
<protein>
    <submittedName>
        <fullName evidence="11">ZPR1 zinc-finger domain-domain-containing protein</fullName>
    </submittedName>
</protein>
<sequence>MSNEPRENLFPSVGDIASRTEALPEPEDDDVRLGEDAPARVEQEEGEEREMQEVESLCMRCHDQGVTRLLLTSIPYFKEIVISSFRCDHCGHRDTEIQSAGEIQPKGVNFAVHLLHRTDLDRQIVKSSFATVTIPEVQLTIPPGRGQLTTVEGLIRDTVRDLNMSQPVRRVMDPPTATKIDEMLATLRDYIGIEEGEEDDDGGVGRDDDEERKITQHADDKEAVEKPFKPFSMSLDDPSGNSFFQFVGAASDPQWNMRAYSRTLEQNVELGLVQRPENMSDEKEKASQPIIPDDHKLQSLQEVQQRLNPMLNKLGEGANGVVPDEIFSFPSTCSSCGHELETLMQQVNIPYFQNIIIMATNCFACGYRDNEVKSSGAVSDMGKKITLKVEDEEDLSRDMLKSDTAGLEIPEIDLVLQPGTLGGRFTTLEGLLNEIYNELSTKVFRTGDSTTSGIGQQGMSAVGSDERKFEDFLKGLKDCMSAAKPFTIILDDPMSNSYLQNLYAPDPDPNMITEEYTRTHEQNEELGLNDIVLEGYEQPEDVKGDE</sequence>
<evidence type="ECO:0000256" key="9">
    <source>
        <dbReference type="SAM" id="MobiDB-lite"/>
    </source>
</evidence>
<dbReference type="PANTHER" id="PTHR10876">
    <property type="entry name" value="ZINC FINGER PROTEIN ZPR1"/>
    <property type="match status" value="1"/>
</dbReference>
<dbReference type="RefSeq" id="XP_021870749.1">
    <property type="nucleotide sequence ID" value="XM_022015929.1"/>
</dbReference>
<dbReference type="FunCoup" id="A0A1Y1UF47">
    <property type="interactions" value="774"/>
</dbReference>
<dbReference type="InterPro" id="IPR040141">
    <property type="entry name" value="ZPR1"/>
</dbReference>
<evidence type="ECO:0000256" key="5">
    <source>
        <dbReference type="ARBA" id="ARBA00022771"/>
    </source>
</evidence>
<dbReference type="Pfam" id="PF03367">
    <property type="entry name" value="Zn_ribbon_ZPR1"/>
    <property type="match status" value="2"/>
</dbReference>
<keyword evidence="12" id="KW-1185">Reference proteome</keyword>
<keyword evidence="5 11" id="KW-0863">Zinc-finger</keyword>
<gene>
    <name evidence="11" type="ORF">BD324DRAFT_626796</name>
</gene>
<evidence type="ECO:0000313" key="12">
    <source>
        <dbReference type="Proteomes" id="UP000193218"/>
    </source>
</evidence>
<dbReference type="InParanoid" id="A0A1Y1UF47"/>
<evidence type="ECO:0000256" key="8">
    <source>
        <dbReference type="ARBA" id="ARBA00054139"/>
    </source>
</evidence>
<keyword evidence="6" id="KW-0862">Zinc</keyword>
<dbReference type="InterPro" id="IPR042451">
    <property type="entry name" value="ZPR1_A/B_dom"/>
</dbReference>
<evidence type="ECO:0000256" key="6">
    <source>
        <dbReference type="ARBA" id="ARBA00022833"/>
    </source>
</evidence>
<dbReference type="FunFam" id="2.20.25.420:FF:000002">
    <property type="entry name" value="Zinc finger protein ZPR1"/>
    <property type="match status" value="1"/>
</dbReference>
<dbReference type="Gene3D" id="2.60.120.1040">
    <property type="entry name" value="ZPR1, A/B domain"/>
    <property type="match status" value="2"/>
</dbReference>
<dbReference type="InterPro" id="IPR056180">
    <property type="entry name" value="ZPR1_jr_dom"/>
</dbReference>
<dbReference type="Gene3D" id="2.20.25.420">
    <property type="entry name" value="ZPR1, zinc finger domain"/>
    <property type="match status" value="2"/>
</dbReference>
<name>A0A1Y1UF47_9TREE</name>
<feature type="region of interest" description="Disordered" evidence="9">
    <location>
        <begin position="1"/>
        <end position="49"/>
    </location>
</feature>
<evidence type="ECO:0000256" key="3">
    <source>
        <dbReference type="ARBA" id="ARBA00022723"/>
    </source>
</evidence>
<comment type="similarity">
    <text evidence="2">Belongs to the ZPR1 family.</text>
</comment>
<dbReference type="GeneID" id="33557738"/>
<feature type="compositionally biased region" description="Basic and acidic residues" evidence="9">
    <location>
        <begin position="31"/>
        <end position="43"/>
    </location>
</feature>
<evidence type="ECO:0000256" key="4">
    <source>
        <dbReference type="ARBA" id="ARBA00022737"/>
    </source>
</evidence>
<dbReference type="EMBL" id="NBSH01000007">
    <property type="protein sequence ID" value="ORX36680.1"/>
    <property type="molecule type" value="Genomic_DNA"/>
</dbReference>